<dbReference type="GO" id="GO:0016887">
    <property type="term" value="F:ATP hydrolysis activity"/>
    <property type="evidence" value="ECO:0007669"/>
    <property type="project" value="TreeGrafter"/>
</dbReference>
<dbReference type="Proteomes" id="UP000320513">
    <property type="component" value="Unassembled WGS sequence"/>
</dbReference>
<feature type="compositionally biased region" description="Pro residues" evidence="1">
    <location>
        <begin position="20"/>
        <end position="36"/>
    </location>
</feature>
<dbReference type="GO" id="GO:0005829">
    <property type="term" value="C:cytosol"/>
    <property type="evidence" value="ECO:0007669"/>
    <property type="project" value="TreeGrafter"/>
</dbReference>
<feature type="region of interest" description="Disordered" evidence="1">
    <location>
        <begin position="1"/>
        <end position="70"/>
    </location>
</feature>
<evidence type="ECO:0000313" key="4">
    <source>
        <dbReference type="Proteomes" id="UP000320513"/>
    </source>
</evidence>
<proteinExistence type="predicted"/>
<dbReference type="Pfam" id="PF01656">
    <property type="entry name" value="CbiA"/>
    <property type="match status" value="1"/>
</dbReference>
<sequence>MRNRGSLRGVVQQPAGPAGPAGPPPRPSVPPRPPAGPSSASATVPQPYRPAAAARQPSGPPAGAPTPARQAAPVFGREWVPGGTSLDVLDERDAESPSGPGWRRLVRRITGIDLGPGRRAAYEVRLRERIRTPVCGAFPIAVLNLKGGVGKTSVVEALGSTFARMRDDRVVAVDLDAGSLAERHGRPNTLSMAELLTHGAATRYPDVRAHTYMNSVGLEALGPPDPARTDWRLEPADVVKAFSILRKHYSVVLVDCVKSLNSPVMEAVLPESRAVVVVTGVSIDAIRKTKTTLDWLGNNGYGRLLKSTVLAINHVTNTRVNDVAVKELDQLSARVAAVVVLPFDRHVQQGRAIALDRLSGQSRRSYLELAATLADMFPGRGTQRAVPQRH</sequence>
<dbReference type="GO" id="GO:0005524">
    <property type="term" value="F:ATP binding"/>
    <property type="evidence" value="ECO:0007669"/>
    <property type="project" value="TreeGrafter"/>
</dbReference>
<gene>
    <name evidence="3" type="ORF">FPZ47_11270</name>
</gene>
<accession>A0A557XUP6</accession>
<evidence type="ECO:0000313" key="3">
    <source>
        <dbReference type="EMBL" id="TVS89727.1"/>
    </source>
</evidence>
<dbReference type="AlphaFoldDB" id="A0A557XUP6"/>
<dbReference type="InterPro" id="IPR027417">
    <property type="entry name" value="P-loop_NTPase"/>
</dbReference>
<protein>
    <submittedName>
        <fullName evidence="3">AAA family ATPase</fullName>
    </submittedName>
</protein>
<dbReference type="PANTHER" id="PTHR43384:SF14">
    <property type="entry name" value="ESX-1 SECRETION-ASSOCIATED PROTEIN ESPI"/>
    <property type="match status" value="1"/>
</dbReference>
<dbReference type="GO" id="GO:0051782">
    <property type="term" value="P:negative regulation of cell division"/>
    <property type="evidence" value="ECO:0007669"/>
    <property type="project" value="TreeGrafter"/>
</dbReference>
<keyword evidence="4" id="KW-1185">Reference proteome</keyword>
<evidence type="ECO:0000256" key="1">
    <source>
        <dbReference type="SAM" id="MobiDB-lite"/>
    </source>
</evidence>
<name>A0A557XUP6_9MYCO</name>
<dbReference type="EMBL" id="VMQU01000039">
    <property type="protein sequence ID" value="TVS89727.1"/>
    <property type="molecule type" value="Genomic_DNA"/>
</dbReference>
<evidence type="ECO:0000259" key="2">
    <source>
        <dbReference type="Pfam" id="PF01656"/>
    </source>
</evidence>
<dbReference type="SUPFAM" id="SSF52540">
    <property type="entry name" value="P-loop containing nucleoside triphosphate hydrolases"/>
    <property type="match status" value="1"/>
</dbReference>
<dbReference type="InterPro" id="IPR050625">
    <property type="entry name" value="ParA/MinD_ATPase"/>
</dbReference>
<dbReference type="Gene3D" id="3.40.50.300">
    <property type="entry name" value="P-loop containing nucleotide triphosphate hydrolases"/>
    <property type="match status" value="1"/>
</dbReference>
<comment type="caution">
    <text evidence="3">The sequence shown here is derived from an EMBL/GenBank/DDBJ whole genome shotgun (WGS) entry which is preliminary data.</text>
</comment>
<dbReference type="InterPro" id="IPR002586">
    <property type="entry name" value="CobQ/CobB/MinD/ParA_Nub-bd_dom"/>
</dbReference>
<organism evidence="3 4">
    <name type="scientific">Mycobacterium helveticum</name>
    <dbReference type="NCBI Taxonomy" id="2592811"/>
    <lineage>
        <taxon>Bacteria</taxon>
        <taxon>Bacillati</taxon>
        <taxon>Actinomycetota</taxon>
        <taxon>Actinomycetes</taxon>
        <taxon>Mycobacteriales</taxon>
        <taxon>Mycobacteriaceae</taxon>
        <taxon>Mycobacterium</taxon>
    </lineage>
</organism>
<feature type="compositionally biased region" description="Low complexity" evidence="1">
    <location>
        <begin position="37"/>
        <end position="57"/>
    </location>
</feature>
<feature type="domain" description="CobQ/CobB/MinD/ParA nucleotide binding" evidence="2">
    <location>
        <begin position="140"/>
        <end position="347"/>
    </location>
</feature>
<reference evidence="3 4" key="1">
    <citation type="submission" date="2019-07" db="EMBL/GenBank/DDBJ databases">
        <title>New Mycobacterium species.</title>
        <authorList>
            <person name="Tortoli E."/>
            <person name="Ghielmetti G."/>
            <person name="Friedel U."/>
            <person name="Trovato A."/>
        </authorList>
    </citation>
    <scope>NUCLEOTIDE SEQUENCE [LARGE SCALE GENOMIC DNA]</scope>
    <source>
        <strain evidence="3 4">16-83</strain>
    </source>
</reference>
<dbReference type="GO" id="GO:0009898">
    <property type="term" value="C:cytoplasmic side of plasma membrane"/>
    <property type="evidence" value="ECO:0007669"/>
    <property type="project" value="TreeGrafter"/>
</dbReference>
<dbReference type="PANTHER" id="PTHR43384">
    <property type="entry name" value="SEPTUM SITE-DETERMINING PROTEIN MIND HOMOLOG, CHLOROPLASTIC-RELATED"/>
    <property type="match status" value="1"/>
</dbReference>